<keyword evidence="11 18" id="KW-0067">ATP-binding</keyword>
<proteinExistence type="predicted"/>
<evidence type="ECO:0000259" key="17">
    <source>
        <dbReference type="PROSITE" id="PS50885"/>
    </source>
</evidence>
<evidence type="ECO:0000256" key="10">
    <source>
        <dbReference type="ARBA" id="ARBA00022777"/>
    </source>
</evidence>
<evidence type="ECO:0000256" key="15">
    <source>
        <dbReference type="SAM" id="Phobius"/>
    </source>
</evidence>
<keyword evidence="10" id="KW-0418">Kinase</keyword>
<dbReference type="SMART" id="SM00387">
    <property type="entry name" value="HATPase_c"/>
    <property type="match status" value="1"/>
</dbReference>
<keyword evidence="6" id="KW-0597">Phosphoprotein</keyword>
<dbReference type="PANTHER" id="PTHR44936">
    <property type="entry name" value="SENSOR PROTEIN CREC"/>
    <property type="match status" value="1"/>
</dbReference>
<dbReference type="InterPro" id="IPR038421">
    <property type="entry name" value="RisS_PPD_sf"/>
</dbReference>
<evidence type="ECO:0000256" key="6">
    <source>
        <dbReference type="ARBA" id="ARBA00022553"/>
    </source>
</evidence>
<keyword evidence="19" id="KW-1185">Reference proteome</keyword>
<comment type="catalytic activity">
    <reaction evidence="1">
        <text>ATP + protein L-histidine = ADP + protein N-phospho-L-histidine.</text>
        <dbReference type="EC" id="2.7.13.3"/>
    </reaction>
</comment>
<evidence type="ECO:0000256" key="9">
    <source>
        <dbReference type="ARBA" id="ARBA00022741"/>
    </source>
</evidence>
<feature type="domain" description="Histidine kinase" evidence="16">
    <location>
        <begin position="238"/>
        <end position="442"/>
    </location>
</feature>
<dbReference type="Proteomes" id="UP001238603">
    <property type="component" value="Unassembled WGS sequence"/>
</dbReference>
<dbReference type="GO" id="GO:0005524">
    <property type="term" value="F:ATP binding"/>
    <property type="evidence" value="ECO:0007669"/>
    <property type="project" value="UniProtKB-KW"/>
</dbReference>
<keyword evidence="5" id="KW-0997">Cell inner membrane</keyword>
<name>A0ABT7LLH2_9BURK</name>
<dbReference type="EC" id="2.7.13.3" evidence="3"/>
<keyword evidence="4" id="KW-1003">Cell membrane</keyword>
<accession>A0ABT7LLH2</accession>
<dbReference type="InterPro" id="IPR003661">
    <property type="entry name" value="HisK_dim/P_dom"/>
</dbReference>
<evidence type="ECO:0000256" key="12">
    <source>
        <dbReference type="ARBA" id="ARBA00022989"/>
    </source>
</evidence>
<keyword evidence="12 15" id="KW-1133">Transmembrane helix</keyword>
<sequence>MPQPPKILAFNLFWRTFALLAALLAGAVFAWQLTFRALDAEPRALESAHQLAGLVNLCRSAMAATDGVNRVAMIKSLTYTRDIQVEVAEATDQWVDYGNSSFTRQLVQALQQRLGADTVVAGSLNGDAGLWVRFSIETEHYWLRTNPEPMSAKLTANWWWLLIALLVTILGSALIARLINHPLRELATAAGRIREGEYDSRLDESTLTSEIREVNMGFNRMARDLAKMEEDRSVMLAGISHDLRTPLARLRLEAEMSVTDELARQYMAQDIDQLDAIINKFMDYARPSELALHPIKLRDVAEREAQGFRDPSQIRIQNNVPADIKVWADEVELGRIFLNIMENARRYGHLPDLPTLMLVTAKVQGAEVLITLRDHGPGVPQDKLDKLTTPFFRGDAARTAATGAGLGLAIVEKSVQRQGGKLSMRNADDGGLVTQIRLRRAQ</sequence>
<evidence type="ECO:0000256" key="8">
    <source>
        <dbReference type="ARBA" id="ARBA00022692"/>
    </source>
</evidence>
<dbReference type="InterPro" id="IPR005467">
    <property type="entry name" value="His_kinase_dom"/>
</dbReference>
<reference evidence="18 19" key="1">
    <citation type="submission" date="2023-06" db="EMBL/GenBank/DDBJ databases">
        <title>Pelomonas sp. APW6 16S ribosomal RNA gene genome sequencing and assembly.</title>
        <authorList>
            <person name="Woo H."/>
        </authorList>
    </citation>
    <scope>NUCLEOTIDE SEQUENCE [LARGE SCALE GENOMIC DNA]</scope>
    <source>
        <strain evidence="18 19">APW6</strain>
    </source>
</reference>
<organism evidence="18 19">
    <name type="scientific">Roseateles subflavus</name>
    <dbReference type="NCBI Taxonomy" id="3053353"/>
    <lineage>
        <taxon>Bacteria</taxon>
        <taxon>Pseudomonadati</taxon>
        <taxon>Pseudomonadota</taxon>
        <taxon>Betaproteobacteria</taxon>
        <taxon>Burkholderiales</taxon>
        <taxon>Sphaerotilaceae</taxon>
        <taxon>Roseateles</taxon>
    </lineage>
</organism>
<dbReference type="PANTHER" id="PTHR44936:SF5">
    <property type="entry name" value="SENSOR HISTIDINE KINASE ENVZ"/>
    <property type="match status" value="1"/>
</dbReference>
<evidence type="ECO:0000313" key="19">
    <source>
        <dbReference type="Proteomes" id="UP001238603"/>
    </source>
</evidence>
<dbReference type="PROSITE" id="PS50109">
    <property type="entry name" value="HIS_KIN"/>
    <property type="match status" value="1"/>
</dbReference>
<evidence type="ECO:0000256" key="5">
    <source>
        <dbReference type="ARBA" id="ARBA00022519"/>
    </source>
</evidence>
<dbReference type="RefSeq" id="WP_285983774.1">
    <property type="nucleotide sequence ID" value="NZ_JASVDS010000005.1"/>
</dbReference>
<evidence type="ECO:0000256" key="7">
    <source>
        <dbReference type="ARBA" id="ARBA00022679"/>
    </source>
</evidence>
<keyword evidence="7" id="KW-0808">Transferase</keyword>
<dbReference type="InterPro" id="IPR032408">
    <property type="entry name" value="RisS_PPD"/>
</dbReference>
<dbReference type="PROSITE" id="PS50885">
    <property type="entry name" value="HAMP"/>
    <property type="match status" value="1"/>
</dbReference>
<evidence type="ECO:0000256" key="2">
    <source>
        <dbReference type="ARBA" id="ARBA00004429"/>
    </source>
</evidence>
<evidence type="ECO:0000256" key="11">
    <source>
        <dbReference type="ARBA" id="ARBA00022840"/>
    </source>
</evidence>
<evidence type="ECO:0000256" key="14">
    <source>
        <dbReference type="ARBA" id="ARBA00023136"/>
    </source>
</evidence>
<dbReference type="SUPFAM" id="SSF55874">
    <property type="entry name" value="ATPase domain of HSP90 chaperone/DNA topoisomerase II/histidine kinase"/>
    <property type="match status" value="1"/>
</dbReference>
<evidence type="ECO:0000313" key="18">
    <source>
        <dbReference type="EMBL" id="MDL5033693.1"/>
    </source>
</evidence>
<dbReference type="SUPFAM" id="SSF47384">
    <property type="entry name" value="Homodimeric domain of signal transducing histidine kinase"/>
    <property type="match status" value="1"/>
</dbReference>
<dbReference type="InterPro" id="IPR003594">
    <property type="entry name" value="HATPase_dom"/>
</dbReference>
<evidence type="ECO:0000256" key="4">
    <source>
        <dbReference type="ARBA" id="ARBA00022475"/>
    </source>
</evidence>
<dbReference type="CDD" id="cd00082">
    <property type="entry name" value="HisKA"/>
    <property type="match status" value="1"/>
</dbReference>
<comment type="subcellular location">
    <subcellularLocation>
        <location evidence="2">Cell inner membrane</location>
        <topology evidence="2">Multi-pass membrane protein</topology>
    </subcellularLocation>
</comment>
<dbReference type="InterPro" id="IPR004358">
    <property type="entry name" value="Sig_transdc_His_kin-like_C"/>
</dbReference>
<feature type="transmembrane region" description="Helical" evidence="15">
    <location>
        <begin position="158"/>
        <end position="179"/>
    </location>
</feature>
<feature type="transmembrane region" description="Helical" evidence="15">
    <location>
        <begin position="12"/>
        <end position="33"/>
    </location>
</feature>
<evidence type="ECO:0000256" key="3">
    <source>
        <dbReference type="ARBA" id="ARBA00012438"/>
    </source>
</evidence>
<keyword evidence="14 15" id="KW-0472">Membrane</keyword>
<dbReference type="Gene3D" id="3.30.450.300">
    <property type="entry name" value="Sensor histidine kinase RisS, periplasmic domain"/>
    <property type="match status" value="1"/>
</dbReference>
<evidence type="ECO:0000259" key="16">
    <source>
        <dbReference type="PROSITE" id="PS50109"/>
    </source>
</evidence>
<keyword evidence="13" id="KW-0902">Two-component regulatory system</keyword>
<gene>
    <name evidence="18" type="ORF">QRD43_17410</name>
</gene>
<dbReference type="Gene3D" id="3.30.565.10">
    <property type="entry name" value="Histidine kinase-like ATPase, C-terminal domain"/>
    <property type="match status" value="1"/>
</dbReference>
<dbReference type="PRINTS" id="PR00344">
    <property type="entry name" value="BCTRLSENSOR"/>
</dbReference>
<dbReference type="SMART" id="SM00388">
    <property type="entry name" value="HisKA"/>
    <property type="match status" value="1"/>
</dbReference>
<dbReference type="EMBL" id="JASVDS010000005">
    <property type="protein sequence ID" value="MDL5033693.1"/>
    <property type="molecule type" value="Genomic_DNA"/>
</dbReference>
<dbReference type="Pfam" id="PF00512">
    <property type="entry name" value="HisKA"/>
    <property type="match status" value="1"/>
</dbReference>
<dbReference type="Pfam" id="PF02518">
    <property type="entry name" value="HATPase_c"/>
    <property type="match status" value="1"/>
</dbReference>
<keyword evidence="9" id="KW-0547">Nucleotide-binding</keyword>
<dbReference type="InterPro" id="IPR036097">
    <property type="entry name" value="HisK_dim/P_sf"/>
</dbReference>
<dbReference type="SMART" id="SM00304">
    <property type="entry name" value="HAMP"/>
    <property type="match status" value="1"/>
</dbReference>
<evidence type="ECO:0000256" key="13">
    <source>
        <dbReference type="ARBA" id="ARBA00023012"/>
    </source>
</evidence>
<dbReference type="InterPro" id="IPR050980">
    <property type="entry name" value="2C_sensor_his_kinase"/>
</dbReference>
<dbReference type="Gene3D" id="1.10.287.130">
    <property type="match status" value="1"/>
</dbReference>
<keyword evidence="8 15" id="KW-0812">Transmembrane</keyword>
<dbReference type="Pfam" id="PF16524">
    <property type="entry name" value="RisS_PPD"/>
    <property type="match status" value="1"/>
</dbReference>
<dbReference type="CDD" id="cd06225">
    <property type="entry name" value="HAMP"/>
    <property type="match status" value="1"/>
</dbReference>
<dbReference type="Pfam" id="PF00672">
    <property type="entry name" value="HAMP"/>
    <property type="match status" value="1"/>
</dbReference>
<dbReference type="InterPro" id="IPR003660">
    <property type="entry name" value="HAMP_dom"/>
</dbReference>
<protein>
    <recommendedName>
        <fullName evidence="3">histidine kinase</fullName>
        <ecNumber evidence="3">2.7.13.3</ecNumber>
    </recommendedName>
</protein>
<dbReference type="SUPFAM" id="SSF158472">
    <property type="entry name" value="HAMP domain-like"/>
    <property type="match status" value="1"/>
</dbReference>
<dbReference type="InterPro" id="IPR036890">
    <property type="entry name" value="HATPase_C_sf"/>
</dbReference>
<comment type="caution">
    <text evidence="18">The sequence shown here is derived from an EMBL/GenBank/DDBJ whole genome shotgun (WGS) entry which is preliminary data.</text>
</comment>
<evidence type="ECO:0000256" key="1">
    <source>
        <dbReference type="ARBA" id="ARBA00000085"/>
    </source>
</evidence>
<feature type="domain" description="HAMP" evidence="17">
    <location>
        <begin position="177"/>
        <end position="230"/>
    </location>
</feature>